<comment type="caution">
    <text evidence="2">The sequence shown here is derived from an EMBL/GenBank/DDBJ whole genome shotgun (WGS) entry which is preliminary data.</text>
</comment>
<name>A0AA40Y6J9_STEMA</name>
<feature type="chain" id="PRO_5041456611" evidence="1">
    <location>
        <begin position="25"/>
        <end position="126"/>
    </location>
</feature>
<protein>
    <submittedName>
        <fullName evidence="2">Uncharacterized protein</fullName>
    </submittedName>
</protein>
<organism evidence="2 3">
    <name type="scientific">Stenotrophomonas maltophilia</name>
    <name type="common">Pseudomonas maltophilia</name>
    <name type="synonym">Xanthomonas maltophilia</name>
    <dbReference type="NCBI Taxonomy" id="40324"/>
    <lineage>
        <taxon>Bacteria</taxon>
        <taxon>Pseudomonadati</taxon>
        <taxon>Pseudomonadota</taxon>
        <taxon>Gammaproteobacteria</taxon>
        <taxon>Lysobacterales</taxon>
        <taxon>Lysobacteraceae</taxon>
        <taxon>Stenotrophomonas</taxon>
        <taxon>Stenotrophomonas maltophilia group</taxon>
    </lineage>
</organism>
<gene>
    <name evidence="2" type="ORF">I5V89_05200</name>
</gene>
<reference evidence="2" key="1">
    <citation type="submission" date="2020-11" db="EMBL/GenBank/DDBJ databases">
        <title>Enhanced detection system for hospital associated transmission using whole genome sequencing surveillance.</title>
        <authorList>
            <person name="Harrison L.H."/>
            <person name="Van Tyne D."/>
            <person name="Marsh J.W."/>
            <person name="Griffith M.P."/>
            <person name="Snyder D.J."/>
            <person name="Cooper V.S."/>
            <person name="Mustapha M."/>
        </authorList>
    </citation>
    <scope>NUCLEOTIDE SEQUENCE</scope>
    <source>
        <strain evidence="2">STEN00053</strain>
    </source>
</reference>
<dbReference type="AlphaFoldDB" id="A0AA40Y6J9"/>
<accession>A0AA40Y6J9</accession>
<dbReference type="Proteomes" id="UP000634179">
    <property type="component" value="Unassembled WGS sequence"/>
</dbReference>
<keyword evidence="1" id="KW-0732">Signal</keyword>
<evidence type="ECO:0000313" key="2">
    <source>
        <dbReference type="EMBL" id="MBH1789268.1"/>
    </source>
</evidence>
<dbReference type="EMBL" id="JADUOV010000003">
    <property type="protein sequence ID" value="MBH1789268.1"/>
    <property type="molecule type" value="Genomic_DNA"/>
</dbReference>
<evidence type="ECO:0000313" key="3">
    <source>
        <dbReference type="Proteomes" id="UP000634179"/>
    </source>
</evidence>
<proteinExistence type="predicted"/>
<sequence length="126" mass="13614">MNMLTLTALLVAVAASASASPVRAAEPPSTASDCIQLGSDQQIVRAGVSRNILLRNGQDHYVVHFQNDCSTAGYSRKLSFITEGQQGLLCSAGRSQLRTDADHCRVAQIEPIDEATFQKKARQRGR</sequence>
<evidence type="ECO:0000256" key="1">
    <source>
        <dbReference type="SAM" id="SignalP"/>
    </source>
</evidence>
<feature type="signal peptide" evidence="1">
    <location>
        <begin position="1"/>
        <end position="24"/>
    </location>
</feature>